<protein>
    <submittedName>
        <fullName evidence="1">Uncharacterized protein</fullName>
    </submittedName>
</protein>
<gene>
    <name evidence="1" type="ORF">IZO911_LOCUS45553</name>
</gene>
<sequence length="20" mass="2098">MLTNNLKRQSPTIAIIGGGL</sequence>
<organism evidence="1 2">
    <name type="scientific">Adineta steineri</name>
    <dbReference type="NCBI Taxonomy" id="433720"/>
    <lineage>
        <taxon>Eukaryota</taxon>
        <taxon>Metazoa</taxon>
        <taxon>Spiralia</taxon>
        <taxon>Gnathifera</taxon>
        <taxon>Rotifera</taxon>
        <taxon>Eurotatoria</taxon>
        <taxon>Bdelloidea</taxon>
        <taxon>Adinetida</taxon>
        <taxon>Adinetidae</taxon>
        <taxon>Adineta</taxon>
    </lineage>
</organism>
<evidence type="ECO:0000313" key="1">
    <source>
        <dbReference type="EMBL" id="CAF1513110.1"/>
    </source>
</evidence>
<feature type="non-terminal residue" evidence="1">
    <location>
        <position position="20"/>
    </location>
</feature>
<proteinExistence type="predicted"/>
<comment type="caution">
    <text evidence="1">The sequence shown here is derived from an EMBL/GenBank/DDBJ whole genome shotgun (WGS) entry which is preliminary data.</text>
</comment>
<reference evidence="1" key="1">
    <citation type="submission" date="2021-02" db="EMBL/GenBank/DDBJ databases">
        <authorList>
            <person name="Nowell W R."/>
        </authorList>
    </citation>
    <scope>NUCLEOTIDE SEQUENCE</scope>
</reference>
<dbReference type="Proteomes" id="UP000663860">
    <property type="component" value="Unassembled WGS sequence"/>
</dbReference>
<dbReference type="EMBL" id="CAJNOE010004497">
    <property type="protein sequence ID" value="CAF1513110.1"/>
    <property type="molecule type" value="Genomic_DNA"/>
</dbReference>
<name>A0A815TUC2_9BILA</name>
<accession>A0A815TUC2</accession>
<dbReference type="AlphaFoldDB" id="A0A815TUC2"/>
<evidence type="ECO:0000313" key="2">
    <source>
        <dbReference type="Proteomes" id="UP000663860"/>
    </source>
</evidence>